<evidence type="ECO:0000313" key="1">
    <source>
        <dbReference type="EMBL" id="CAD2152168.1"/>
    </source>
</evidence>
<comment type="caution">
    <text evidence="1">The sequence shown here is derived from an EMBL/GenBank/DDBJ whole genome shotgun (WGS) entry which is preliminary data.</text>
</comment>
<accession>A0A6V7UBW8</accession>
<dbReference type="EMBL" id="CAJEWN010000050">
    <property type="protein sequence ID" value="CAD2152168.1"/>
    <property type="molecule type" value="Genomic_DNA"/>
</dbReference>
<proteinExistence type="predicted"/>
<gene>
    <name evidence="1" type="ORF">MENT_LOCUS10645</name>
</gene>
<dbReference type="AlphaFoldDB" id="A0A6V7UBW8"/>
<protein>
    <submittedName>
        <fullName evidence="1">Uncharacterized protein</fullName>
    </submittedName>
</protein>
<dbReference type="Proteomes" id="UP000580250">
    <property type="component" value="Unassembled WGS sequence"/>
</dbReference>
<sequence>MSPEINQVLLIGFILKKISTRTTNPADIFNFTRKKFKNKPVEKREIFLNLKKISEIYWMIDLTIYLFDNNNSSIAAN</sequence>
<organism evidence="1 2">
    <name type="scientific">Meloidogyne enterolobii</name>
    <name type="common">Root-knot nematode worm</name>
    <name type="synonym">Meloidogyne mayaguensis</name>
    <dbReference type="NCBI Taxonomy" id="390850"/>
    <lineage>
        <taxon>Eukaryota</taxon>
        <taxon>Metazoa</taxon>
        <taxon>Ecdysozoa</taxon>
        <taxon>Nematoda</taxon>
        <taxon>Chromadorea</taxon>
        <taxon>Rhabditida</taxon>
        <taxon>Tylenchina</taxon>
        <taxon>Tylenchomorpha</taxon>
        <taxon>Tylenchoidea</taxon>
        <taxon>Meloidogynidae</taxon>
        <taxon>Meloidogyninae</taxon>
        <taxon>Meloidogyne</taxon>
    </lineage>
</organism>
<name>A0A6V7UBW8_MELEN</name>
<evidence type="ECO:0000313" key="2">
    <source>
        <dbReference type="Proteomes" id="UP000580250"/>
    </source>
</evidence>
<reference evidence="1 2" key="1">
    <citation type="submission" date="2020-08" db="EMBL/GenBank/DDBJ databases">
        <authorList>
            <person name="Koutsovoulos G."/>
            <person name="Danchin GJ E."/>
        </authorList>
    </citation>
    <scope>NUCLEOTIDE SEQUENCE [LARGE SCALE GENOMIC DNA]</scope>
</reference>